<keyword evidence="2" id="KW-1185">Reference proteome</keyword>
<gene>
    <name evidence="1" type="ORF">BV25DRAFT_1834639</name>
</gene>
<name>A0ACB8TGH8_9AGAM</name>
<evidence type="ECO:0000313" key="2">
    <source>
        <dbReference type="Proteomes" id="UP000814140"/>
    </source>
</evidence>
<organism evidence="1 2">
    <name type="scientific">Artomyces pyxidatus</name>
    <dbReference type="NCBI Taxonomy" id="48021"/>
    <lineage>
        <taxon>Eukaryota</taxon>
        <taxon>Fungi</taxon>
        <taxon>Dikarya</taxon>
        <taxon>Basidiomycota</taxon>
        <taxon>Agaricomycotina</taxon>
        <taxon>Agaricomycetes</taxon>
        <taxon>Russulales</taxon>
        <taxon>Auriscalpiaceae</taxon>
        <taxon>Artomyces</taxon>
    </lineage>
</organism>
<dbReference type="EMBL" id="MU277189">
    <property type="protein sequence ID" value="KAI0067541.1"/>
    <property type="molecule type" value="Genomic_DNA"/>
</dbReference>
<reference evidence="1" key="2">
    <citation type="journal article" date="2022" name="New Phytol.">
        <title>Evolutionary transition to the ectomycorrhizal habit in the genomes of a hyperdiverse lineage of mushroom-forming fungi.</title>
        <authorList>
            <person name="Looney B."/>
            <person name="Miyauchi S."/>
            <person name="Morin E."/>
            <person name="Drula E."/>
            <person name="Courty P.E."/>
            <person name="Kohler A."/>
            <person name="Kuo A."/>
            <person name="LaButti K."/>
            <person name="Pangilinan J."/>
            <person name="Lipzen A."/>
            <person name="Riley R."/>
            <person name="Andreopoulos W."/>
            <person name="He G."/>
            <person name="Johnson J."/>
            <person name="Nolan M."/>
            <person name="Tritt A."/>
            <person name="Barry K.W."/>
            <person name="Grigoriev I.V."/>
            <person name="Nagy L.G."/>
            <person name="Hibbett D."/>
            <person name="Henrissat B."/>
            <person name="Matheny P.B."/>
            <person name="Labbe J."/>
            <person name="Martin F.M."/>
        </authorList>
    </citation>
    <scope>NUCLEOTIDE SEQUENCE</scope>
    <source>
        <strain evidence="1">HHB10654</strain>
    </source>
</reference>
<dbReference type="Proteomes" id="UP000814140">
    <property type="component" value="Unassembled WGS sequence"/>
</dbReference>
<comment type="caution">
    <text evidence="1">The sequence shown here is derived from an EMBL/GenBank/DDBJ whole genome shotgun (WGS) entry which is preliminary data.</text>
</comment>
<proteinExistence type="predicted"/>
<protein>
    <submittedName>
        <fullName evidence="1">Uncharacterized protein</fullName>
    </submittedName>
</protein>
<accession>A0ACB8TGH8</accession>
<evidence type="ECO:0000313" key="1">
    <source>
        <dbReference type="EMBL" id="KAI0067541.1"/>
    </source>
</evidence>
<sequence>MRIWKKDGDLSRLLERRPALTWTEVLSGVFALERAGRVNRKLRAGMWHEEMHSEEASLISGICEPLYMNDRTTTDVVTVIGSALKTTWEKSYRLALTLRQRGKDEGAFVTLTAIVDECVTVDVWDRKAWSAYKAGWKEWKCSRKAELCTLELYEIKVSRKKHTKKEITECGIEGKKVTGVEKKNNVRGTDVAVGKDTLRASVARGGGAAISQKSHQLGLPAIEGCRGSRESAPLIERGGKTHGEGSAGWAAGTGAVSRSPVDRRIRSYTERGSTLSSMEKPLSALFEVYFERRLTKGEKGEGEKEEVGGMETPSSAFEDFRLALRHVRGPRDIRLAFRWHGRVYTSRGRGKDNGKNLD</sequence>
<reference evidence="1" key="1">
    <citation type="submission" date="2021-03" db="EMBL/GenBank/DDBJ databases">
        <authorList>
            <consortium name="DOE Joint Genome Institute"/>
            <person name="Ahrendt S."/>
            <person name="Looney B.P."/>
            <person name="Miyauchi S."/>
            <person name="Morin E."/>
            <person name="Drula E."/>
            <person name="Courty P.E."/>
            <person name="Chicoki N."/>
            <person name="Fauchery L."/>
            <person name="Kohler A."/>
            <person name="Kuo A."/>
            <person name="Labutti K."/>
            <person name="Pangilinan J."/>
            <person name="Lipzen A."/>
            <person name="Riley R."/>
            <person name="Andreopoulos W."/>
            <person name="He G."/>
            <person name="Johnson J."/>
            <person name="Barry K.W."/>
            <person name="Grigoriev I.V."/>
            <person name="Nagy L."/>
            <person name="Hibbett D."/>
            <person name="Henrissat B."/>
            <person name="Matheny P.B."/>
            <person name="Labbe J."/>
            <person name="Martin F."/>
        </authorList>
    </citation>
    <scope>NUCLEOTIDE SEQUENCE</scope>
    <source>
        <strain evidence="1">HHB10654</strain>
    </source>
</reference>